<evidence type="ECO:0000313" key="1">
    <source>
        <dbReference type="EMBL" id="KAJ0111895.1"/>
    </source>
</evidence>
<reference evidence="2" key="1">
    <citation type="journal article" date="2023" name="G3 (Bethesda)">
        <title>Genome assembly and association tests identify interacting loci associated with vigor, precocity, and sex in interspecific pistachio rootstocks.</title>
        <authorList>
            <person name="Palmer W."/>
            <person name="Jacygrad E."/>
            <person name="Sagayaradj S."/>
            <person name="Cavanaugh K."/>
            <person name="Han R."/>
            <person name="Bertier L."/>
            <person name="Beede B."/>
            <person name="Kafkas S."/>
            <person name="Golino D."/>
            <person name="Preece J."/>
            <person name="Michelmore R."/>
        </authorList>
    </citation>
    <scope>NUCLEOTIDE SEQUENCE [LARGE SCALE GENOMIC DNA]</scope>
</reference>
<comment type="caution">
    <text evidence="1">The sequence shown here is derived from an EMBL/GenBank/DDBJ whole genome shotgun (WGS) entry which is preliminary data.</text>
</comment>
<evidence type="ECO:0000313" key="2">
    <source>
        <dbReference type="Proteomes" id="UP001164250"/>
    </source>
</evidence>
<keyword evidence="2" id="KW-1185">Reference proteome</keyword>
<proteinExistence type="predicted"/>
<name>A0ACC1C7U2_9ROSI</name>
<accession>A0ACC1C7U2</accession>
<protein>
    <submittedName>
        <fullName evidence="1">Uncharacterized protein</fullName>
    </submittedName>
</protein>
<sequence>MDFQFSSNENRPLMKPNRKRLTQDQIRLLETSFNSNRKLQVDCKLELARRLGLPPRQVAIWYQNRRAREKIHTIELDHKTIQLELDSVLVENRRLEQEVCMLKHELNKVQQMLSVANPSITLLPSSTSQTNSSSPDNMIYSWENSGVLPLEELYSCPISREGQPEKQGRNDLSVHSLRF</sequence>
<gene>
    <name evidence="1" type="ORF">Patl1_02341</name>
</gene>
<dbReference type="EMBL" id="CM047897">
    <property type="protein sequence ID" value="KAJ0111895.1"/>
    <property type="molecule type" value="Genomic_DNA"/>
</dbReference>
<dbReference type="Proteomes" id="UP001164250">
    <property type="component" value="Chromosome 1"/>
</dbReference>
<organism evidence="1 2">
    <name type="scientific">Pistacia atlantica</name>
    <dbReference type="NCBI Taxonomy" id="434234"/>
    <lineage>
        <taxon>Eukaryota</taxon>
        <taxon>Viridiplantae</taxon>
        <taxon>Streptophyta</taxon>
        <taxon>Embryophyta</taxon>
        <taxon>Tracheophyta</taxon>
        <taxon>Spermatophyta</taxon>
        <taxon>Magnoliopsida</taxon>
        <taxon>eudicotyledons</taxon>
        <taxon>Gunneridae</taxon>
        <taxon>Pentapetalae</taxon>
        <taxon>rosids</taxon>
        <taxon>malvids</taxon>
        <taxon>Sapindales</taxon>
        <taxon>Anacardiaceae</taxon>
        <taxon>Pistacia</taxon>
    </lineage>
</organism>